<dbReference type="KEGG" id="alti:ALE3EI_2218"/>
<dbReference type="PANTHER" id="PTHR11920:SF335">
    <property type="entry name" value="GUANYLATE CYCLASE"/>
    <property type="match status" value="1"/>
</dbReference>
<dbReference type="GO" id="GO:0016020">
    <property type="term" value="C:membrane"/>
    <property type="evidence" value="ECO:0007669"/>
    <property type="project" value="UniProtKB-SubCell"/>
</dbReference>
<evidence type="ECO:0000259" key="9">
    <source>
        <dbReference type="PROSITE" id="PS50125"/>
    </source>
</evidence>
<dbReference type="InterPro" id="IPR019734">
    <property type="entry name" value="TPR_rpt"/>
</dbReference>
<dbReference type="GO" id="GO:0035556">
    <property type="term" value="P:intracellular signal transduction"/>
    <property type="evidence" value="ECO:0007669"/>
    <property type="project" value="InterPro"/>
</dbReference>
<dbReference type="PROSITE" id="PS50125">
    <property type="entry name" value="GUANYLATE_CYCLASE_2"/>
    <property type="match status" value="1"/>
</dbReference>
<accession>A0A7G8PWP7</accession>
<dbReference type="InterPro" id="IPR029787">
    <property type="entry name" value="Nucleotide_cyclase"/>
</dbReference>
<dbReference type="InterPro" id="IPR050401">
    <property type="entry name" value="Cyclic_nucleotide_synthase"/>
</dbReference>
<evidence type="ECO:0000256" key="1">
    <source>
        <dbReference type="ARBA" id="ARBA00004370"/>
    </source>
</evidence>
<dbReference type="Pfam" id="PF00211">
    <property type="entry name" value="Guanylate_cyc"/>
    <property type="match status" value="1"/>
</dbReference>
<comment type="subcellular location">
    <subcellularLocation>
        <location evidence="1">Membrane</location>
    </subcellularLocation>
</comment>
<dbReference type="InterPro" id="IPR018297">
    <property type="entry name" value="A/G_cyclase_CS"/>
</dbReference>
<proteinExistence type="inferred from homology"/>
<feature type="domain" description="Guanylate cyclase" evidence="9">
    <location>
        <begin position="434"/>
        <end position="564"/>
    </location>
</feature>
<dbReference type="AlphaFoldDB" id="A0A7G8PWP7"/>
<dbReference type="SMART" id="SM00028">
    <property type="entry name" value="TPR"/>
    <property type="match status" value="5"/>
</dbReference>
<organism evidence="10 11">
    <name type="scientific">Constantimarinum furrinae</name>
    <dbReference type="NCBI Taxonomy" id="2562285"/>
    <lineage>
        <taxon>Bacteria</taxon>
        <taxon>Pseudomonadati</taxon>
        <taxon>Bacteroidota</taxon>
        <taxon>Flavobacteriia</taxon>
        <taxon>Flavobacteriales</taxon>
        <taxon>Flavobacteriaceae</taxon>
        <taxon>Altibacter/Constantimarinum group</taxon>
        <taxon>Constantimarinum</taxon>
    </lineage>
</organism>
<keyword evidence="3" id="KW-0547">Nucleotide-binding</keyword>
<dbReference type="Gene3D" id="3.30.70.1230">
    <property type="entry name" value="Nucleotide cyclase"/>
    <property type="match status" value="1"/>
</dbReference>
<dbReference type="Pfam" id="PF13181">
    <property type="entry name" value="TPR_8"/>
    <property type="match status" value="1"/>
</dbReference>
<dbReference type="Pfam" id="PF13424">
    <property type="entry name" value="TPR_12"/>
    <property type="match status" value="1"/>
</dbReference>
<dbReference type="Gene3D" id="1.25.40.10">
    <property type="entry name" value="Tetratricopeptide repeat domain"/>
    <property type="match status" value="2"/>
</dbReference>
<dbReference type="RefSeq" id="WP_186988683.1">
    <property type="nucleotide sequence ID" value="NZ_CP052909.1"/>
</dbReference>
<dbReference type="PANTHER" id="PTHR11920">
    <property type="entry name" value="GUANYLYL CYCLASE"/>
    <property type="match status" value="1"/>
</dbReference>
<dbReference type="SUPFAM" id="SSF55073">
    <property type="entry name" value="Nucleotide cyclase"/>
    <property type="match status" value="1"/>
</dbReference>
<dbReference type="SUPFAM" id="SSF48452">
    <property type="entry name" value="TPR-like"/>
    <property type="match status" value="2"/>
</dbReference>
<keyword evidence="2 8" id="KW-0812">Transmembrane</keyword>
<name>A0A7G8PWP7_9FLAO</name>
<dbReference type="GO" id="GO:0009190">
    <property type="term" value="P:cyclic nucleotide biosynthetic process"/>
    <property type="evidence" value="ECO:0007669"/>
    <property type="project" value="InterPro"/>
</dbReference>
<dbReference type="CDD" id="cd07302">
    <property type="entry name" value="CHD"/>
    <property type="match status" value="1"/>
</dbReference>
<dbReference type="PROSITE" id="PS00452">
    <property type="entry name" value="GUANYLATE_CYCLASE_1"/>
    <property type="match status" value="1"/>
</dbReference>
<keyword evidence="5 8" id="KW-0472">Membrane</keyword>
<protein>
    <submittedName>
        <fullName evidence="10">Adenylate cyclase</fullName>
    </submittedName>
</protein>
<dbReference type="InterPro" id="IPR001054">
    <property type="entry name" value="A/G_cyclase"/>
</dbReference>
<evidence type="ECO:0000256" key="3">
    <source>
        <dbReference type="ARBA" id="ARBA00022741"/>
    </source>
</evidence>
<evidence type="ECO:0000256" key="2">
    <source>
        <dbReference type="ARBA" id="ARBA00022692"/>
    </source>
</evidence>
<dbReference type="GO" id="GO:0004016">
    <property type="term" value="F:adenylate cyclase activity"/>
    <property type="evidence" value="ECO:0007669"/>
    <property type="project" value="UniProtKB-ARBA"/>
</dbReference>
<sequence>MNFNYKAYYFLIGFILSLIHTGVAQDQAVADSLRLIYLQGTVKGEEKLELLRNLAFNAANDLELSLQYADELIRQAQKEENYLYLYRGFSQKGQTYRLAGELPLALEAFFKCSEAAVKVENGKYEGGAYLTIADVYSEIGNTTNAEIYYTKSIDILRKVNDSLSLATALLNSGDEYFNSKNYGLALRNFEESGLIFKNLNYQIGSAYNLGNIGMVYAKQGKPIQAKTYINEAIALLEDVEDYYAISEYLTYMADIFLEQNDWESAVDYASRSLELALKYGLKKQISESNLKLSLLYEGTGNYFKSHAYYKDHIRYRDSVANIEKVQQMADQRTNYEVSKKQAEVDLLEKDAEIQLLKDKRQRTIIYITIAVLLLIIILAIALYRRNLFMQRVKRIIEKEKAVSETLLLNILPATTAEELKQNGKVQAKKFDSVTVLFTDFKDFTQYAENLAPEDLVASIDFYFSKFDAIMEEHGLEKIKTIGDAYMCAGGLQGSTGNHALAMVQAAAEIIQFVQDVKLQGNNGSTPFEIRIGINTGPVVAGVVGTKKFAYDIWGDTVNIASRMESNSTPGKINISEDTYALVKESVSCDFRGEIRVKNKGKMKMYFVQENADL</sequence>
<dbReference type="GO" id="GO:0000166">
    <property type="term" value="F:nucleotide binding"/>
    <property type="evidence" value="ECO:0007669"/>
    <property type="project" value="UniProtKB-KW"/>
</dbReference>
<evidence type="ECO:0000256" key="4">
    <source>
        <dbReference type="ARBA" id="ARBA00022989"/>
    </source>
</evidence>
<dbReference type="EMBL" id="CP052909">
    <property type="protein sequence ID" value="QNJ98763.1"/>
    <property type="molecule type" value="Genomic_DNA"/>
</dbReference>
<keyword evidence="6 7" id="KW-0456">Lyase</keyword>
<evidence type="ECO:0000256" key="8">
    <source>
        <dbReference type="SAM" id="Phobius"/>
    </source>
</evidence>
<comment type="similarity">
    <text evidence="7">Belongs to the adenylyl cyclase class-4/guanylyl cyclase family.</text>
</comment>
<feature type="transmembrane region" description="Helical" evidence="8">
    <location>
        <begin position="364"/>
        <end position="383"/>
    </location>
</feature>
<dbReference type="InterPro" id="IPR011990">
    <property type="entry name" value="TPR-like_helical_dom_sf"/>
</dbReference>
<evidence type="ECO:0000313" key="10">
    <source>
        <dbReference type="EMBL" id="QNJ98763.1"/>
    </source>
</evidence>
<dbReference type="SMART" id="SM00044">
    <property type="entry name" value="CYCc"/>
    <property type="match status" value="1"/>
</dbReference>
<dbReference type="Proteomes" id="UP000515514">
    <property type="component" value="Chromosome"/>
</dbReference>
<evidence type="ECO:0000256" key="6">
    <source>
        <dbReference type="ARBA" id="ARBA00023239"/>
    </source>
</evidence>
<evidence type="ECO:0000313" key="11">
    <source>
        <dbReference type="Proteomes" id="UP000515514"/>
    </source>
</evidence>
<gene>
    <name evidence="10" type="ORF">ALE3EI_2218</name>
</gene>
<keyword evidence="4 8" id="KW-1133">Transmembrane helix</keyword>
<reference evidence="10 11" key="1">
    <citation type="submission" date="2020-04" db="EMBL/GenBank/DDBJ databases">
        <title>Genome sequence of Altibacter aquimarinus strain ALE3EI.</title>
        <authorList>
            <person name="Oh H.-M."/>
            <person name="Jang D."/>
        </authorList>
    </citation>
    <scope>NUCLEOTIDE SEQUENCE [LARGE SCALE GENOMIC DNA]</scope>
    <source>
        <strain evidence="10 11">ALE3EI</strain>
    </source>
</reference>
<evidence type="ECO:0000256" key="7">
    <source>
        <dbReference type="RuleBase" id="RU000405"/>
    </source>
</evidence>
<evidence type="ECO:0000256" key="5">
    <source>
        <dbReference type="ARBA" id="ARBA00023136"/>
    </source>
</evidence>
<keyword evidence="11" id="KW-1185">Reference proteome</keyword>